<evidence type="ECO:0000259" key="1">
    <source>
        <dbReference type="Pfam" id="PF03551"/>
    </source>
</evidence>
<sequence>MDDLLAELKSEMDAAGVDADVEFSLPTLELTAALDATIDDTSQLYTDDPPHHYTDTPLTGDDLPLLEAWLDDAQLHGVGDDIIAEYIDEVLLVLITVRGGACGKELLQDVRRLFGADVSPGTMYPHLKQLADAGLLEMSELTKRKVYRVADAQAAIEHVDSVVLQLLTFAVGLQTIMADCIVNQSADPQPQDE</sequence>
<reference evidence="2" key="3">
    <citation type="journal article" name="MicrobiologyOpen">
        <title>Whole-genome comparison between the type strain of Halobacterium salinarum (DSM 3754(T)) and the laboratory strains R1 and NRC-1.</title>
        <authorList>
            <person name="Pfeiffer F."/>
            <person name="Losensky G."/>
            <person name="Marchfelder A."/>
            <person name="Habermann B."/>
            <person name="Dyall-Smith M."/>
        </authorList>
    </citation>
    <scope>NUCLEOTIDE SEQUENCE</scope>
    <source>
        <strain evidence="2">91-R6</strain>
    </source>
</reference>
<dbReference type="AlphaFoldDB" id="A0A4D6GX03"/>
<dbReference type="Proteomes" id="UP000323075">
    <property type="component" value="Unassembled WGS sequence"/>
</dbReference>
<dbReference type="EMBL" id="VRYN01000008">
    <property type="protein sequence ID" value="TYO75000.1"/>
    <property type="molecule type" value="Genomic_DNA"/>
</dbReference>
<gene>
    <name evidence="2" type="primary">gvpE</name>
    <name evidence="3" type="ORF">APQ99_02130</name>
    <name evidence="2" type="ORF">HBSAL_12205</name>
</gene>
<dbReference type="SUPFAM" id="SSF46785">
    <property type="entry name" value="Winged helix' DNA-binding domain"/>
    <property type="match status" value="1"/>
</dbReference>
<dbReference type="SMR" id="A0A4D6GX03"/>
<protein>
    <submittedName>
        <fullName evidence="2">PadR family transcription activator GvpE</fullName>
    </submittedName>
    <submittedName>
        <fullName evidence="3">Transcriptional regulator, PadR family</fullName>
    </submittedName>
</protein>
<name>A0A4D6GX03_HALS9</name>
<dbReference type="RefSeq" id="WP_010904106.1">
    <property type="nucleotide sequence ID" value="NZ_VRYN01000008.1"/>
</dbReference>
<dbReference type="GeneID" id="68695197"/>
<dbReference type="InterPro" id="IPR011991">
    <property type="entry name" value="ArsR-like_HTH"/>
</dbReference>
<dbReference type="Proteomes" id="UP000296216">
    <property type="component" value="Plasmid pHSAL1"/>
</dbReference>
<reference evidence="3 5" key="2">
    <citation type="submission" date="2019-07" db="EMBL/GenBank/DDBJ databases">
        <title>Genomic Encyclopedia of Archaeal and Bacterial Type Strains, Phase II (KMG-II): from individual species to whole genera.</title>
        <authorList>
            <person name="Goeker M."/>
        </authorList>
    </citation>
    <scope>NUCLEOTIDE SEQUENCE [LARGE SCALE GENOMIC DNA]</scope>
    <source>
        <strain evidence="3 5">DSM 3754</strain>
    </source>
</reference>
<dbReference type="CDD" id="cd00090">
    <property type="entry name" value="HTH_ARSR"/>
    <property type="match status" value="1"/>
</dbReference>
<reference evidence="2 4" key="1">
    <citation type="journal article" date="2019" name="Microbiol. Resour. Announc.">
        <title>The Genome Sequence of the Halobacterium salinarum Type Strain Is Closely Related to That of Laboratory Strains NRC-1 and R1.</title>
        <authorList>
            <person name="Pfeiffer F."/>
            <person name="Marchfelder A."/>
            <person name="Habermann B."/>
            <person name="Dyall-Smith M.L."/>
        </authorList>
    </citation>
    <scope>NUCLEOTIDE SEQUENCE [LARGE SCALE GENOMIC DNA]</scope>
    <source>
        <strain evidence="2">91-R6</strain>
        <strain evidence="4">ATCC 33171 / DSM 3754 / JCM 8978 / NBRC 102687 / NCIMB 764 / 91-R6</strain>
        <plasmid evidence="4">phsal1</plasmid>
    </source>
</reference>
<dbReference type="EMBL" id="CP038632">
    <property type="protein sequence ID" value="QCC46021.1"/>
    <property type="molecule type" value="Genomic_DNA"/>
</dbReference>
<evidence type="ECO:0000313" key="3">
    <source>
        <dbReference type="EMBL" id="TYO75000.1"/>
    </source>
</evidence>
<geneLocation type="plasmid" evidence="4">
    <name>phsal1</name>
</geneLocation>
<accession>A0A4D6GX03</accession>
<evidence type="ECO:0000313" key="5">
    <source>
        <dbReference type="Proteomes" id="UP000323075"/>
    </source>
</evidence>
<keyword evidence="2" id="KW-0614">Plasmid</keyword>
<dbReference type="Pfam" id="PF03551">
    <property type="entry name" value="PadR"/>
    <property type="match status" value="1"/>
</dbReference>
<evidence type="ECO:0000313" key="4">
    <source>
        <dbReference type="Proteomes" id="UP000296216"/>
    </source>
</evidence>
<dbReference type="InterPro" id="IPR005149">
    <property type="entry name" value="Tscrpt_reg_PadR_N"/>
</dbReference>
<dbReference type="InterPro" id="IPR036388">
    <property type="entry name" value="WH-like_DNA-bd_sf"/>
</dbReference>
<geneLocation type="plasmid" evidence="2">
    <name>pHSAL1</name>
</geneLocation>
<dbReference type="Gene3D" id="1.10.10.10">
    <property type="entry name" value="Winged helix-like DNA-binding domain superfamily/Winged helix DNA-binding domain"/>
    <property type="match status" value="1"/>
</dbReference>
<feature type="domain" description="Transcription regulator PadR N-terminal" evidence="1">
    <location>
        <begin position="94"/>
        <end position="152"/>
    </location>
</feature>
<organism evidence="2 4">
    <name type="scientific">Halobacterium salinarum (strain ATCC 33171 / DSM 3754 / JCM 8978 / NBRC 102687 / NCIMB 764 / 91-R6)</name>
    <dbReference type="NCBI Taxonomy" id="2597657"/>
    <lineage>
        <taxon>Archaea</taxon>
        <taxon>Methanobacteriati</taxon>
        <taxon>Methanobacteriota</taxon>
        <taxon>Stenosarchaea group</taxon>
        <taxon>Halobacteria</taxon>
        <taxon>Halobacteriales</taxon>
        <taxon>Halobacteriaceae</taxon>
        <taxon>Halobacterium</taxon>
    </lineage>
</organism>
<proteinExistence type="predicted"/>
<evidence type="ECO:0000313" key="2">
    <source>
        <dbReference type="EMBL" id="QCC46021.1"/>
    </source>
</evidence>
<dbReference type="InterPro" id="IPR036390">
    <property type="entry name" value="WH_DNA-bd_sf"/>
</dbReference>